<name>A0A7Y7PLC6_9BACT</name>
<dbReference type="RefSeq" id="WP_176906651.1">
    <property type="nucleotide sequence ID" value="NZ_JABKAU010000002.1"/>
</dbReference>
<organism evidence="4 5">
    <name type="scientific">Hymenobacter lapidiphilus</name>
    <dbReference type="NCBI Taxonomy" id="2608003"/>
    <lineage>
        <taxon>Bacteria</taxon>
        <taxon>Pseudomonadati</taxon>
        <taxon>Bacteroidota</taxon>
        <taxon>Cytophagia</taxon>
        <taxon>Cytophagales</taxon>
        <taxon>Hymenobacteraceae</taxon>
        <taxon>Hymenobacter</taxon>
    </lineage>
</organism>
<evidence type="ECO:0000256" key="2">
    <source>
        <dbReference type="SAM" id="Phobius"/>
    </source>
</evidence>
<gene>
    <name evidence="4" type="ORF">HW554_01890</name>
</gene>
<evidence type="ECO:0000313" key="5">
    <source>
        <dbReference type="Proteomes" id="UP000565521"/>
    </source>
</evidence>
<accession>A0A7Y7PLC6</accession>
<dbReference type="Pfam" id="PF13490">
    <property type="entry name" value="zf-HC2"/>
    <property type="match status" value="1"/>
</dbReference>
<dbReference type="Proteomes" id="UP000565521">
    <property type="component" value="Unassembled WGS sequence"/>
</dbReference>
<dbReference type="InterPro" id="IPR016024">
    <property type="entry name" value="ARM-type_fold"/>
</dbReference>
<protein>
    <submittedName>
        <fullName evidence="4">HEAT repeat domain-containing protein</fullName>
    </submittedName>
</protein>
<dbReference type="InterPro" id="IPR041916">
    <property type="entry name" value="Anti_sigma_zinc_sf"/>
</dbReference>
<dbReference type="EMBL" id="JABKAU010000002">
    <property type="protein sequence ID" value="NVO29944.1"/>
    <property type="molecule type" value="Genomic_DNA"/>
</dbReference>
<dbReference type="Gene3D" id="1.25.10.10">
    <property type="entry name" value="Leucine-rich Repeat Variant"/>
    <property type="match status" value="1"/>
</dbReference>
<dbReference type="InterPro" id="IPR027383">
    <property type="entry name" value="Znf_put"/>
</dbReference>
<dbReference type="InterPro" id="IPR000357">
    <property type="entry name" value="HEAT"/>
</dbReference>
<comment type="caution">
    <text evidence="4">The sequence shown here is derived from an EMBL/GenBank/DDBJ whole genome shotgun (WGS) entry which is preliminary data.</text>
</comment>
<dbReference type="AlphaFoldDB" id="A0A7Y7PLC6"/>
<evidence type="ECO:0000256" key="1">
    <source>
        <dbReference type="ARBA" id="ARBA00022737"/>
    </source>
</evidence>
<reference evidence="4 5" key="1">
    <citation type="submission" date="2020-05" db="EMBL/GenBank/DDBJ databases">
        <title>Hymenobacter terrestris sp. nov. and Hymenobacter lapidiphilus sp. nov., isolated from regoliths in Antarctica.</title>
        <authorList>
            <person name="Sedlacek I."/>
            <person name="Pantucek R."/>
            <person name="Zeman M."/>
            <person name="Holochova P."/>
            <person name="Kralova S."/>
            <person name="Stankova E."/>
            <person name="Sedo O."/>
            <person name="Micenkova L."/>
            <person name="Svec P."/>
            <person name="Gupta V."/>
            <person name="Sood U."/>
            <person name="Korpole U.S."/>
            <person name="Lal R."/>
        </authorList>
    </citation>
    <scope>NUCLEOTIDE SEQUENCE [LARGE SCALE GENOMIC DNA]</scope>
    <source>
        <strain evidence="4 5">P5342</strain>
    </source>
</reference>
<feature type="domain" description="Putative zinc-finger" evidence="3">
    <location>
        <begin position="17"/>
        <end position="51"/>
    </location>
</feature>
<keyword evidence="2" id="KW-1133">Transmembrane helix</keyword>
<keyword evidence="5" id="KW-1185">Reference proteome</keyword>
<keyword evidence="2" id="KW-0472">Membrane</keyword>
<evidence type="ECO:0000313" key="4">
    <source>
        <dbReference type="EMBL" id="NVO29944.1"/>
    </source>
</evidence>
<keyword evidence="1" id="KW-0677">Repeat</keyword>
<sequence>MTTEETHRAPTPLPPACAAVRPLLADYAARQLPPAEVAAAEAHLPACPACQTCLAEYKLLLPLLADSVDELPPLALRDDFLAMLAAEKQTLPAPETLVSPPMAVVRPLWPVGVLDAATVGWLRIAASVALLAVGAALGWLLARQAAPAEATLAANQAEAAQLLARQLTTTSGQPPMASSRIQLVHEASSGPNVHPGDPTVLVLINTLNADPNPNVRLAAAEALYRLRADSLVGPALAQSLAVQTDPNVQITLIEMLVSLRRKQAVPQLQRLAERPDALPVVRQQATQGIGVLL</sequence>
<proteinExistence type="predicted"/>
<dbReference type="InterPro" id="IPR011989">
    <property type="entry name" value="ARM-like"/>
</dbReference>
<dbReference type="Gene3D" id="1.10.10.1320">
    <property type="entry name" value="Anti-sigma factor, zinc-finger domain"/>
    <property type="match status" value="1"/>
</dbReference>
<feature type="transmembrane region" description="Helical" evidence="2">
    <location>
        <begin position="120"/>
        <end position="142"/>
    </location>
</feature>
<dbReference type="SUPFAM" id="SSF48371">
    <property type="entry name" value="ARM repeat"/>
    <property type="match status" value="1"/>
</dbReference>
<dbReference type="Pfam" id="PF02985">
    <property type="entry name" value="HEAT"/>
    <property type="match status" value="1"/>
</dbReference>
<evidence type="ECO:0000259" key="3">
    <source>
        <dbReference type="Pfam" id="PF13490"/>
    </source>
</evidence>
<keyword evidence="2" id="KW-0812">Transmembrane</keyword>